<evidence type="ECO:0000256" key="1">
    <source>
        <dbReference type="SAM" id="Phobius"/>
    </source>
</evidence>
<keyword evidence="1" id="KW-0472">Membrane</keyword>
<sequence>MTAMEFFFLLVFPISLIAFVGVSFLAWMFLKLSPHGGLWLVIAMVGGLVAAGVYGIGGAVDKPIIQSLILYAAGPVVTIFFIVGVLFIFLAPSKDAQG</sequence>
<feature type="transmembrane region" description="Helical" evidence="1">
    <location>
        <begin position="6"/>
        <end position="30"/>
    </location>
</feature>
<proteinExistence type="predicted"/>
<dbReference type="RefSeq" id="WP_377746363.1">
    <property type="nucleotide sequence ID" value="NZ_JBHRXJ010000021.1"/>
</dbReference>
<gene>
    <name evidence="2" type="ORF">ACFOMH_18670</name>
</gene>
<evidence type="ECO:0000313" key="2">
    <source>
        <dbReference type="EMBL" id="MFC3530197.1"/>
    </source>
</evidence>
<name>A0ABV7R9V5_9RHOB</name>
<keyword evidence="1" id="KW-1133">Transmembrane helix</keyword>
<dbReference type="Proteomes" id="UP001595721">
    <property type="component" value="Unassembled WGS sequence"/>
</dbReference>
<organism evidence="2 3">
    <name type="scientific">Paracoccus mangrovi</name>
    <dbReference type="NCBI Taxonomy" id="1715645"/>
    <lineage>
        <taxon>Bacteria</taxon>
        <taxon>Pseudomonadati</taxon>
        <taxon>Pseudomonadota</taxon>
        <taxon>Alphaproteobacteria</taxon>
        <taxon>Rhodobacterales</taxon>
        <taxon>Paracoccaceae</taxon>
        <taxon>Paracoccus</taxon>
    </lineage>
</organism>
<feature type="transmembrane region" description="Helical" evidence="1">
    <location>
        <begin position="37"/>
        <end position="56"/>
    </location>
</feature>
<reference evidence="3" key="1">
    <citation type="journal article" date="2019" name="Int. J. Syst. Evol. Microbiol.">
        <title>The Global Catalogue of Microorganisms (GCM) 10K type strain sequencing project: providing services to taxonomists for standard genome sequencing and annotation.</title>
        <authorList>
            <consortium name="The Broad Institute Genomics Platform"/>
            <consortium name="The Broad Institute Genome Sequencing Center for Infectious Disease"/>
            <person name="Wu L."/>
            <person name="Ma J."/>
        </authorList>
    </citation>
    <scope>NUCLEOTIDE SEQUENCE [LARGE SCALE GENOMIC DNA]</scope>
    <source>
        <strain evidence="3">KCTC 42899</strain>
    </source>
</reference>
<feature type="transmembrane region" description="Helical" evidence="1">
    <location>
        <begin position="68"/>
        <end position="91"/>
    </location>
</feature>
<protein>
    <submittedName>
        <fullName evidence="2">Uncharacterized protein</fullName>
    </submittedName>
</protein>
<dbReference type="EMBL" id="JBHRXJ010000021">
    <property type="protein sequence ID" value="MFC3530197.1"/>
    <property type="molecule type" value="Genomic_DNA"/>
</dbReference>
<keyword evidence="1" id="KW-0812">Transmembrane</keyword>
<keyword evidence="3" id="KW-1185">Reference proteome</keyword>
<evidence type="ECO:0000313" key="3">
    <source>
        <dbReference type="Proteomes" id="UP001595721"/>
    </source>
</evidence>
<comment type="caution">
    <text evidence="2">The sequence shown here is derived from an EMBL/GenBank/DDBJ whole genome shotgun (WGS) entry which is preliminary data.</text>
</comment>
<accession>A0ABV7R9V5</accession>